<accession>A0ACC3A2L9</accession>
<name>A0ACC3A2L9_9EURO</name>
<comment type="caution">
    <text evidence="1">The sequence shown here is derived from an EMBL/GenBank/DDBJ whole genome shotgun (WGS) entry which is preliminary data.</text>
</comment>
<gene>
    <name evidence="1" type="ORF">H2198_006571</name>
</gene>
<proteinExistence type="predicted"/>
<sequence>MPSPGFDINAYGNPRAQAQRKKTDLVHESAKPPVVKNTSPIQHRPPSQAPSALSWPSAKIITPLSNNKSPHTADPKPPPKTVQSPSEHPHVSLSEHKILRPDSCQTGALVQSQQKLSVLTNSVNAENPSTVHSIEDTAREAINKLDLEPENMGEGGVPLSRIDPHFVVPKMAQTNGKMDAGAQLKQLQDVALKQIARRSKNRQVNEEKYSTTSLKDLDLARTPINPNEPLMSRRPWAQGSPVTESKEGGEYLPYKNIRDASSQIPEASWQMPPSEGRAGAIDNINNHPQALADHSQPHDADDTSLKERITSPKRSKWASKESMAPEKEESNSNAWGSANPSDVTRGSNVSDKQYGKLLNSKPDVLVETTIADWDGNFLPAPADWSDRPRFNNNNPVFKAEFDRWLPFWTEAGGKARRFSNDIPYTIISEEQLMDLKNHADGISMVERTATVNLNNAAYYGYTDDPEDAIRYSRSTDEDAYRDWGKLDPTDPDNIKHYDESCQDLINGWLAHLALTRAASATLGDGPTKEAPAAAETANTVPGINRTRPKLNIYLRPVTKADLSELTRIYNWHITNTTRPVETREISEADMRQRLEMAQGGKLPFIVAAKRSQKGARAVDDDDGGGAELFLQANLLTKHRKQRAMTRIEQLAGFCCAQEFTAADFVEHISAELDIYVDVKYKRMGVGRCLMDKMLEICDRAHMRQTECTFYCDRLIRHQYGPGGGRDLHKLLILVRKWHTPKAATISLERGQRVTGNALAKTNENEYESWQKSWLERLGFEVEGTLKKAGAKFGRYLDIVYLARETSWAPDEGQIPDPFPGFAGNNSVNDEEEEDEDY</sequence>
<dbReference type="Proteomes" id="UP001172386">
    <property type="component" value="Unassembled WGS sequence"/>
</dbReference>
<organism evidence="1 2">
    <name type="scientific">Neophaeococcomyces mojaviensis</name>
    <dbReference type="NCBI Taxonomy" id="3383035"/>
    <lineage>
        <taxon>Eukaryota</taxon>
        <taxon>Fungi</taxon>
        <taxon>Dikarya</taxon>
        <taxon>Ascomycota</taxon>
        <taxon>Pezizomycotina</taxon>
        <taxon>Eurotiomycetes</taxon>
        <taxon>Chaetothyriomycetidae</taxon>
        <taxon>Chaetothyriales</taxon>
        <taxon>Chaetothyriales incertae sedis</taxon>
        <taxon>Neophaeococcomyces</taxon>
    </lineage>
</organism>
<evidence type="ECO:0000313" key="1">
    <source>
        <dbReference type="EMBL" id="KAJ9654409.1"/>
    </source>
</evidence>
<keyword evidence="2" id="KW-1185">Reference proteome</keyword>
<protein>
    <submittedName>
        <fullName evidence="1">Uncharacterized protein</fullName>
    </submittedName>
</protein>
<reference evidence="1" key="1">
    <citation type="submission" date="2022-10" db="EMBL/GenBank/DDBJ databases">
        <title>Culturing micro-colonial fungi from biological soil crusts in the Mojave desert and describing Neophaeococcomyces mojavensis, and introducing the new genera and species Taxawa tesnikishii.</title>
        <authorList>
            <person name="Kurbessoian T."/>
            <person name="Stajich J.E."/>
        </authorList>
    </citation>
    <scope>NUCLEOTIDE SEQUENCE</scope>
    <source>
        <strain evidence="1">JES_112</strain>
    </source>
</reference>
<dbReference type="EMBL" id="JAPDRQ010000122">
    <property type="protein sequence ID" value="KAJ9654409.1"/>
    <property type="molecule type" value="Genomic_DNA"/>
</dbReference>
<evidence type="ECO:0000313" key="2">
    <source>
        <dbReference type="Proteomes" id="UP001172386"/>
    </source>
</evidence>